<sequence>MMIFDSNRTIGADEIRELVRSLCDQLRECPDDTAIAGDLQQVVGLLDEAQNCAGNATGFVLVADHYFERYAQEVAADLGQTEGWPYDCIDWTRAIAAMQMDYRQLEFDGMTYWVRA</sequence>
<evidence type="ECO:0000313" key="2">
    <source>
        <dbReference type="Proteomes" id="UP000272778"/>
    </source>
</evidence>
<comment type="caution">
    <text evidence="1">The sequence shown here is derived from an EMBL/GenBank/DDBJ whole genome shotgun (WGS) entry which is preliminary data.</text>
</comment>
<protein>
    <submittedName>
        <fullName evidence="1">Uncharacterized protein</fullName>
    </submittedName>
</protein>
<dbReference type="RefSeq" id="WP_124153116.1">
    <property type="nucleotide sequence ID" value="NZ_RQIS01000018.1"/>
</dbReference>
<dbReference type="EMBL" id="RQIS01000018">
    <property type="protein sequence ID" value="RQH02732.1"/>
    <property type="molecule type" value="Genomic_DNA"/>
</dbReference>
<accession>A0A3N6N1M7</accession>
<dbReference type="OrthoDB" id="9157469at2"/>
<dbReference type="Proteomes" id="UP000272778">
    <property type="component" value="Unassembled WGS sequence"/>
</dbReference>
<dbReference type="AlphaFoldDB" id="A0A3N6N1M7"/>
<proteinExistence type="predicted"/>
<organism evidence="1 2">
    <name type="scientific">Paraburkholderia dinghuensis</name>
    <dbReference type="NCBI Taxonomy" id="2305225"/>
    <lineage>
        <taxon>Bacteria</taxon>
        <taxon>Pseudomonadati</taxon>
        <taxon>Pseudomonadota</taxon>
        <taxon>Betaproteobacteria</taxon>
        <taxon>Burkholderiales</taxon>
        <taxon>Burkholderiaceae</taxon>
        <taxon>Paraburkholderia</taxon>
    </lineage>
</organism>
<name>A0A3N6N1M7_9BURK</name>
<gene>
    <name evidence="1" type="ORF">D1Y85_21605</name>
</gene>
<keyword evidence="2" id="KW-1185">Reference proteome</keyword>
<reference evidence="1 2" key="1">
    <citation type="submission" date="2018-11" db="EMBL/GenBank/DDBJ databases">
        <title>Paraburkholderia sp. DHOA04, isolated from soil.</title>
        <authorList>
            <person name="Gao Z.-H."/>
            <person name="Qiu L.-H."/>
            <person name="Fu J.-C."/>
        </authorList>
    </citation>
    <scope>NUCLEOTIDE SEQUENCE [LARGE SCALE GENOMIC DNA]</scope>
    <source>
        <strain evidence="1 2">DHOA04</strain>
    </source>
</reference>
<evidence type="ECO:0000313" key="1">
    <source>
        <dbReference type="EMBL" id="RQH02732.1"/>
    </source>
</evidence>